<gene>
    <name evidence="1" type="ORF">GCM10011399_01590</name>
</gene>
<sequence>MGALGEQEVLIRRFNPSDESHCITDEMNPALTRLRSGALVFDSDDAGEVGCSAFQVSRLNAATIPCSEVTDEIRTALAMASAFEVREVEHQEEHPFEAVEDYWPPAGAGQGPRIDVAHVLVQEVISFGTSATRKARSKLAQKFIAVPEDLDLAAL</sequence>
<keyword evidence="2" id="KW-1185">Reference proteome</keyword>
<protein>
    <submittedName>
        <fullName evidence="1">Uncharacterized protein</fullName>
    </submittedName>
</protein>
<name>A0A917AZW6_9MICO</name>
<comment type="caution">
    <text evidence="1">The sequence shown here is derived from an EMBL/GenBank/DDBJ whole genome shotgun (WGS) entry which is preliminary data.</text>
</comment>
<evidence type="ECO:0000313" key="2">
    <source>
        <dbReference type="Proteomes" id="UP000598775"/>
    </source>
</evidence>
<dbReference type="AlphaFoldDB" id="A0A917AZW6"/>
<dbReference type="EMBL" id="BMGP01000001">
    <property type="protein sequence ID" value="GGF11418.1"/>
    <property type="molecule type" value="Genomic_DNA"/>
</dbReference>
<evidence type="ECO:0000313" key="1">
    <source>
        <dbReference type="EMBL" id="GGF11418.1"/>
    </source>
</evidence>
<proteinExistence type="predicted"/>
<organism evidence="1 2">
    <name type="scientific">Subtercola lobariae</name>
    <dbReference type="NCBI Taxonomy" id="1588641"/>
    <lineage>
        <taxon>Bacteria</taxon>
        <taxon>Bacillati</taxon>
        <taxon>Actinomycetota</taxon>
        <taxon>Actinomycetes</taxon>
        <taxon>Micrococcales</taxon>
        <taxon>Microbacteriaceae</taxon>
        <taxon>Subtercola</taxon>
    </lineage>
</organism>
<dbReference type="RefSeq" id="WP_188672193.1">
    <property type="nucleotide sequence ID" value="NZ_BMGP01000001.1"/>
</dbReference>
<reference evidence="1 2" key="1">
    <citation type="journal article" date="2014" name="Int. J. Syst. Evol. Microbiol.">
        <title>Complete genome sequence of Corynebacterium casei LMG S-19264T (=DSM 44701T), isolated from a smear-ripened cheese.</title>
        <authorList>
            <consortium name="US DOE Joint Genome Institute (JGI-PGF)"/>
            <person name="Walter F."/>
            <person name="Albersmeier A."/>
            <person name="Kalinowski J."/>
            <person name="Ruckert C."/>
        </authorList>
    </citation>
    <scope>NUCLEOTIDE SEQUENCE [LARGE SCALE GENOMIC DNA]</scope>
    <source>
        <strain evidence="1 2">CGMCC 1.12976</strain>
    </source>
</reference>
<dbReference type="Proteomes" id="UP000598775">
    <property type="component" value="Unassembled WGS sequence"/>
</dbReference>
<accession>A0A917AZW6</accession>